<comment type="similarity">
    <text evidence="3">Belongs to the ustYa family.</text>
</comment>
<keyword evidence="2" id="KW-0560">Oxidoreductase</keyword>
<evidence type="ECO:0000313" key="6">
    <source>
        <dbReference type="Proteomes" id="UP000077266"/>
    </source>
</evidence>
<dbReference type="GO" id="GO:0016491">
    <property type="term" value="F:oxidoreductase activity"/>
    <property type="evidence" value="ECO:0007669"/>
    <property type="project" value="UniProtKB-KW"/>
</dbReference>
<keyword evidence="6" id="KW-1185">Reference proteome</keyword>
<dbReference type="Pfam" id="PF11807">
    <property type="entry name" value="UstYa"/>
    <property type="match status" value="1"/>
</dbReference>
<dbReference type="InterPro" id="IPR021765">
    <property type="entry name" value="UstYa-like"/>
</dbReference>
<comment type="pathway">
    <text evidence="1">Mycotoxin biosynthesis.</text>
</comment>
<dbReference type="InParanoid" id="A0A165DWW0"/>
<dbReference type="Proteomes" id="UP000077266">
    <property type="component" value="Unassembled WGS sequence"/>
</dbReference>
<protein>
    <submittedName>
        <fullName evidence="5">Uncharacterized protein</fullName>
    </submittedName>
</protein>
<evidence type="ECO:0000256" key="4">
    <source>
        <dbReference type="SAM" id="Phobius"/>
    </source>
</evidence>
<dbReference type="PANTHER" id="PTHR33365">
    <property type="entry name" value="YALI0B05434P"/>
    <property type="match status" value="1"/>
</dbReference>
<keyword evidence="4" id="KW-0472">Membrane</keyword>
<evidence type="ECO:0000256" key="2">
    <source>
        <dbReference type="ARBA" id="ARBA00023002"/>
    </source>
</evidence>
<evidence type="ECO:0000256" key="3">
    <source>
        <dbReference type="ARBA" id="ARBA00035112"/>
    </source>
</evidence>
<evidence type="ECO:0000256" key="1">
    <source>
        <dbReference type="ARBA" id="ARBA00004685"/>
    </source>
</evidence>
<gene>
    <name evidence="5" type="ORF">EXIGLDRAFT_681724</name>
</gene>
<keyword evidence="4" id="KW-1133">Transmembrane helix</keyword>
<name>A0A165DWW0_EXIGL</name>
<dbReference type="EMBL" id="KV426184">
    <property type="protein sequence ID" value="KZV85550.1"/>
    <property type="molecule type" value="Genomic_DNA"/>
</dbReference>
<dbReference type="PANTHER" id="PTHR33365:SF11">
    <property type="entry name" value="TAT PATHWAY SIGNAL SEQUENCE"/>
    <property type="match status" value="1"/>
</dbReference>
<dbReference type="GO" id="GO:0043386">
    <property type="term" value="P:mycotoxin biosynthetic process"/>
    <property type="evidence" value="ECO:0007669"/>
    <property type="project" value="InterPro"/>
</dbReference>
<evidence type="ECO:0000313" key="5">
    <source>
        <dbReference type="EMBL" id="KZV85550.1"/>
    </source>
</evidence>
<keyword evidence="4" id="KW-0812">Transmembrane</keyword>
<dbReference type="OrthoDB" id="3687641at2759"/>
<dbReference type="STRING" id="1314781.A0A165DWW0"/>
<dbReference type="AlphaFoldDB" id="A0A165DWW0"/>
<accession>A0A165DWW0</accession>
<feature type="transmembrane region" description="Helical" evidence="4">
    <location>
        <begin position="6"/>
        <end position="27"/>
    </location>
</feature>
<organism evidence="5 6">
    <name type="scientific">Exidia glandulosa HHB12029</name>
    <dbReference type="NCBI Taxonomy" id="1314781"/>
    <lineage>
        <taxon>Eukaryota</taxon>
        <taxon>Fungi</taxon>
        <taxon>Dikarya</taxon>
        <taxon>Basidiomycota</taxon>
        <taxon>Agaricomycotina</taxon>
        <taxon>Agaricomycetes</taxon>
        <taxon>Auriculariales</taxon>
        <taxon>Exidiaceae</taxon>
        <taxon>Exidia</taxon>
    </lineage>
</organism>
<sequence length="193" mass="22750">MAIRDTKWLSLALFLLTLGEIVLYFYVTRSPRSEAFTYIDDDHPNSLAVSPMKHVSNYMQNTVHYQLSTPEAEMEWELLSPREGIVHLGPHRRPFMLSMFHQLRCLDVIRHAIVRVNAGTFNSTHSRADSSEWPTRHCMNYIRQTIMCRANTRLESATGIYELHNVVSEQDYVCRDWRVVYDTVKRNHREYDD</sequence>
<reference evidence="5 6" key="1">
    <citation type="journal article" date="2016" name="Mol. Biol. Evol.">
        <title>Comparative Genomics of Early-Diverging Mushroom-Forming Fungi Provides Insights into the Origins of Lignocellulose Decay Capabilities.</title>
        <authorList>
            <person name="Nagy L.G."/>
            <person name="Riley R."/>
            <person name="Tritt A."/>
            <person name="Adam C."/>
            <person name="Daum C."/>
            <person name="Floudas D."/>
            <person name="Sun H."/>
            <person name="Yadav J.S."/>
            <person name="Pangilinan J."/>
            <person name="Larsson K.H."/>
            <person name="Matsuura K."/>
            <person name="Barry K."/>
            <person name="Labutti K."/>
            <person name="Kuo R."/>
            <person name="Ohm R.A."/>
            <person name="Bhattacharya S.S."/>
            <person name="Shirouzu T."/>
            <person name="Yoshinaga Y."/>
            <person name="Martin F.M."/>
            <person name="Grigoriev I.V."/>
            <person name="Hibbett D.S."/>
        </authorList>
    </citation>
    <scope>NUCLEOTIDE SEQUENCE [LARGE SCALE GENOMIC DNA]</scope>
    <source>
        <strain evidence="5 6">HHB12029</strain>
    </source>
</reference>
<proteinExistence type="inferred from homology"/>